<keyword evidence="1" id="KW-1133">Transmembrane helix</keyword>
<reference evidence="2" key="1">
    <citation type="submission" date="2022-01" db="EMBL/GenBank/DDBJ databases">
        <title>Draft genome sequence of Sabulilitoribacter arenilitoris KCTC 52401.</title>
        <authorList>
            <person name="Oh J.-S."/>
        </authorList>
    </citation>
    <scope>NUCLEOTIDE SEQUENCE</scope>
    <source>
        <strain evidence="2">HMF6543</strain>
    </source>
</reference>
<organism evidence="2 3">
    <name type="scientific">Wocania arenilitoris</name>
    <dbReference type="NCBI Taxonomy" id="2044858"/>
    <lineage>
        <taxon>Bacteria</taxon>
        <taxon>Pseudomonadati</taxon>
        <taxon>Bacteroidota</taxon>
        <taxon>Flavobacteriia</taxon>
        <taxon>Flavobacteriales</taxon>
        <taxon>Flavobacteriaceae</taxon>
        <taxon>Wocania</taxon>
    </lineage>
</organism>
<feature type="transmembrane region" description="Helical" evidence="1">
    <location>
        <begin position="128"/>
        <end position="147"/>
    </location>
</feature>
<gene>
    <name evidence="2" type="ORF">L3X37_08570</name>
</gene>
<evidence type="ECO:0000256" key="1">
    <source>
        <dbReference type="SAM" id="Phobius"/>
    </source>
</evidence>
<dbReference type="RefSeq" id="WP_237239756.1">
    <property type="nucleotide sequence ID" value="NZ_JAKKDU010000008.1"/>
</dbReference>
<keyword evidence="1" id="KW-0812">Transmembrane</keyword>
<comment type="caution">
    <text evidence="2">The sequence shown here is derived from an EMBL/GenBank/DDBJ whole genome shotgun (WGS) entry which is preliminary data.</text>
</comment>
<proteinExistence type="predicted"/>
<evidence type="ECO:0000313" key="2">
    <source>
        <dbReference type="EMBL" id="MCF7568417.1"/>
    </source>
</evidence>
<dbReference type="EMBL" id="JAKKDU010000008">
    <property type="protein sequence ID" value="MCF7568417.1"/>
    <property type="molecule type" value="Genomic_DNA"/>
</dbReference>
<protein>
    <submittedName>
        <fullName evidence="2">Uncharacterized protein</fullName>
    </submittedName>
</protein>
<sequence>MIEEDELINIWQSSSNQERIKFEKSKLILEMKSSLDRFNKSVKYRDLTEYINAIIMIPLSVYAAYALPYILSKIGALFLALLLIYVVIKLKSLNKHKPNILSNSYIDYLYQCRNYLSIQKKLRETAPIWYILPLLTGALLFALGVILSIKGKVYIKITVLSIIAVGVVATYFYNIWIIKKQYIPRLKKMDELIKAMET</sequence>
<evidence type="ECO:0000313" key="3">
    <source>
        <dbReference type="Proteomes" id="UP001199795"/>
    </source>
</evidence>
<dbReference type="Proteomes" id="UP001199795">
    <property type="component" value="Unassembled WGS sequence"/>
</dbReference>
<keyword evidence="3" id="KW-1185">Reference proteome</keyword>
<name>A0AAE3JLP0_9FLAO</name>
<dbReference type="AlphaFoldDB" id="A0AAE3JLP0"/>
<feature type="transmembrane region" description="Helical" evidence="1">
    <location>
        <begin position="70"/>
        <end position="88"/>
    </location>
</feature>
<keyword evidence="1" id="KW-0472">Membrane</keyword>
<feature type="transmembrane region" description="Helical" evidence="1">
    <location>
        <begin position="153"/>
        <end position="178"/>
    </location>
</feature>
<accession>A0AAE3JLP0</accession>